<accession>A0A2X2YWH4</accession>
<dbReference type="Proteomes" id="UP000251584">
    <property type="component" value="Unassembled WGS sequence"/>
</dbReference>
<dbReference type="AlphaFoldDB" id="A0A2X2YWH4"/>
<organism evidence="1 2">
    <name type="scientific">Citrobacter koseri</name>
    <name type="common">Citrobacter diversus</name>
    <dbReference type="NCBI Taxonomy" id="545"/>
    <lineage>
        <taxon>Bacteria</taxon>
        <taxon>Pseudomonadati</taxon>
        <taxon>Pseudomonadota</taxon>
        <taxon>Gammaproteobacteria</taxon>
        <taxon>Enterobacterales</taxon>
        <taxon>Enterobacteriaceae</taxon>
        <taxon>Citrobacter</taxon>
    </lineage>
</organism>
<reference evidence="1 2" key="1">
    <citation type="submission" date="2018-06" db="EMBL/GenBank/DDBJ databases">
        <authorList>
            <consortium name="Pathogen Informatics"/>
            <person name="Doyle S."/>
        </authorList>
    </citation>
    <scope>NUCLEOTIDE SEQUENCE [LARGE SCALE GENOMIC DNA]</scope>
    <source>
        <strain evidence="1 2">NCTC10786</strain>
    </source>
</reference>
<evidence type="ECO:0000313" key="2">
    <source>
        <dbReference type="Proteomes" id="UP000251584"/>
    </source>
</evidence>
<protein>
    <submittedName>
        <fullName evidence="1">Uncharacterized protein</fullName>
    </submittedName>
</protein>
<name>A0A2X2YWH4_CITKO</name>
<gene>
    <name evidence="1" type="ORF">NCTC10786_06270</name>
</gene>
<sequence>MRGKEIIWTKSCASAPASKPCQSLILGKNFSNNTVTHCEDNRKDDVCYTNPVKHMPGKGVDGSVRISKPHPVTKENIRGIQEITGTVNLPGSPD</sequence>
<dbReference type="EMBL" id="UAVY01000011">
    <property type="protein sequence ID" value="SQB42029.1"/>
    <property type="molecule type" value="Genomic_DNA"/>
</dbReference>
<evidence type="ECO:0000313" key="1">
    <source>
        <dbReference type="EMBL" id="SQB42029.1"/>
    </source>
</evidence>
<proteinExistence type="predicted"/>